<protein>
    <submittedName>
        <fullName evidence="3">PAS domain-containing protein</fullName>
    </submittedName>
</protein>
<feature type="domain" description="HTH luxR-type" evidence="2">
    <location>
        <begin position="304"/>
        <end position="361"/>
    </location>
</feature>
<dbReference type="Pfam" id="PF13188">
    <property type="entry name" value="PAS_8"/>
    <property type="match status" value="1"/>
</dbReference>
<dbReference type="EMBL" id="CP113432">
    <property type="protein sequence ID" value="WAI48132.1"/>
    <property type="molecule type" value="Genomic_DNA"/>
</dbReference>
<dbReference type="InterPro" id="IPR000014">
    <property type="entry name" value="PAS"/>
</dbReference>
<dbReference type="InterPro" id="IPR036388">
    <property type="entry name" value="WH-like_DNA-bd_sf"/>
</dbReference>
<dbReference type="Proteomes" id="UP001163624">
    <property type="component" value="Chromosome"/>
</dbReference>
<evidence type="ECO:0000259" key="1">
    <source>
        <dbReference type="SMART" id="SM00091"/>
    </source>
</evidence>
<feature type="domain" description="PAS" evidence="1">
    <location>
        <begin position="182"/>
        <end position="247"/>
    </location>
</feature>
<dbReference type="InterPro" id="IPR035965">
    <property type="entry name" value="PAS-like_dom_sf"/>
</dbReference>
<evidence type="ECO:0000313" key="3">
    <source>
        <dbReference type="EMBL" id="WAI48132.1"/>
    </source>
</evidence>
<gene>
    <name evidence="3" type="ORF">OU419_20540</name>
</gene>
<evidence type="ECO:0000259" key="2">
    <source>
        <dbReference type="SMART" id="SM00421"/>
    </source>
</evidence>
<name>A0ABY6ZT58_9PSED</name>
<dbReference type="RefSeq" id="WP_254474659.1">
    <property type="nucleotide sequence ID" value="NZ_CP113432.1"/>
</dbReference>
<dbReference type="SMART" id="SM00421">
    <property type="entry name" value="HTH_LUXR"/>
    <property type="match status" value="1"/>
</dbReference>
<accession>A0ABY6ZT58</accession>
<dbReference type="SUPFAM" id="SSF46894">
    <property type="entry name" value="C-terminal effector domain of the bipartite response regulators"/>
    <property type="match status" value="1"/>
</dbReference>
<dbReference type="Gene3D" id="1.10.10.10">
    <property type="entry name" value="Winged helix-like DNA-binding domain superfamily/Winged helix DNA-binding domain"/>
    <property type="match status" value="1"/>
</dbReference>
<reference evidence="3" key="1">
    <citation type="submission" date="2022-11" db="EMBL/GenBank/DDBJ databases">
        <title>Pseudomonas triclosanedens sp. nov., a triclosan degrader isolated from activated sludge.</title>
        <authorList>
            <person name="Yin Y."/>
            <person name="Lu Z."/>
        </authorList>
    </citation>
    <scope>NUCLEOTIDE SEQUENCE</scope>
    <source>
        <strain evidence="3">ZM23</strain>
    </source>
</reference>
<organism evidence="3 4">
    <name type="scientific">Pseudomonas triclosanedens</name>
    <dbReference type="NCBI Taxonomy" id="2961893"/>
    <lineage>
        <taxon>Bacteria</taxon>
        <taxon>Pseudomonadati</taxon>
        <taxon>Pseudomonadota</taxon>
        <taxon>Gammaproteobacteria</taxon>
        <taxon>Pseudomonadales</taxon>
        <taxon>Pseudomonadaceae</taxon>
        <taxon>Pseudomonas</taxon>
    </lineage>
</organism>
<dbReference type="InterPro" id="IPR000792">
    <property type="entry name" value="Tscrpt_reg_LuxR_C"/>
</dbReference>
<dbReference type="InterPro" id="IPR016032">
    <property type="entry name" value="Sig_transdc_resp-reg_C-effctor"/>
</dbReference>
<proteinExistence type="predicted"/>
<evidence type="ECO:0000313" key="4">
    <source>
        <dbReference type="Proteomes" id="UP001163624"/>
    </source>
</evidence>
<dbReference type="SMART" id="SM00091">
    <property type="entry name" value="PAS"/>
    <property type="match status" value="1"/>
</dbReference>
<sequence>MPRRDMDAQYDQLLGLSYECVLDEGAWLPLLSGLIDATGRQQGVLLFWDQTEEGALASEINLCDPGAIDTYNREFCNMDPCKRFMLRRPVGHWYHDLLEYGPEKIRRDPYYQEFQLPNGMHNVSCLKLNEQASAGIYLSVLTSVGARYPKASEQALLGRISQHLVRAARMFERVSGMRLELARRDLLLDHHPTPLWLLDGDTRVLYANQAAQQQLTQKKPRFHEVFGRLHCRQHDARLQALVRQATPRQGKGQAGWLSLGDGSALELLVTPVPAEARFNQPFQRPLALLALLDAHRQSRLLGDLFGLTPAEQRLGDLLVRGLTPEQCSEQLGTSINTVRSQLRALFRKTRTNRQAELMSLLVRLGQR</sequence>
<dbReference type="SUPFAM" id="SSF55785">
    <property type="entry name" value="PYP-like sensor domain (PAS domain)"/>
    <property type="match status" value="1"/>
</dbReference>
<keyword evidence="4" id="KW-1185">Reference proteome</keyword>